<feature type="compositionally biased region" description="Basic and acidic residues" evidence="1">
    <location>
        <begin position="1"/>
        <end position="11"/>
    </location>
</feature>
<sequence length="58" mass="6170">MGDDPQGKKVNQDALEAVAKGGGSEGDGRCDYSLCARAVHFALFLLEFDRPPSGTYHA</sequence>
<reference evidence="2 3" key="1">
    <citation type="submission" date="2013-06" db="EMBL/GenBank/DDBJ databases">
        <authorList>
            <person name="Weinstock G."/>
            <person name="Sodergren E."/>
            <person name="Lobos E.A."/>
            <person name="Fulton L."/>
            <person name="Fulton R."/>
            <person name="Courtney L."/>
            <person name="Fronick C."/>
            <person name="O'Laughlin M."/>
            <person name="Godfrey J."/>
            <person name="Wilson R.M."/>
            <person name="Miner T."/>
            <person name="Farmer C."/>
            <person name="Delehaunty K."/>
            <person name="Cordes M."/>
            <person name="Minx P."/>
            <person name="Tomlinson C."/>
            <person name="Chen J."/>
            <person name="Wollam A."/>
            <person name="Pepin K.H."/>
            <person name="Bhonagiri V."/>
            <person name="Zhang X."/>
            <person name="Warren W."/>
            <person name="Mitreva M."/>
            <person name="Mardis E.R."/>
            <person name="Wilson R.K."/>
        </authorList>
    </citation>
    <scope>NUCLEOTIDE SEQUENCE [LARGE SCALE GENOMIC DNA]</scope>
    <source>
        <strain evidence="2 3">F0510</strain>
    </source>
</reference>
<accession>U1PF36</accession>
<protein>
    <submittedName>
        <fullName evidence="2">Uncharacterized protein</fullName>
    </submittedName>
</protein>
<organism evidence="2 3">
    <name type="scientific">Actinomyces johnsonii F0510</name>
    <dbReference type="NCBI Taxonomy" id="1227262"/>
    <lineage>
        <taxon>Bacteria</taxon>
        <taxon>Bacillati</taxon>
        <taxon>Actinomycetota</taxon>
        <taxon>Actinomycetes</taxon>
        <taxon>Actinomycetales</taxon>
        <taxon>Actinomycetaceae</taxon>
        <taxon>Actinomyces</taxon>
    </lineage>
</organism>
<gene>
    <name evidence="2" type="ORF">HMPREF1549_03335</name>
</gene>
<proteinExistence type="predicted"/>
<evidence type="ECO:0000256" key="1">
    <source>
        <dbReference type="SAM" id="MobiDB-lite"/>
    </source>
</evidence>
<comment type="caution">
    <text evidence="2">The sequence shown here is derived from an EMBL/GenBank/DDBJ whole genome shotgun (WGS) entry which is preliminary data.</text>
</comment>
<name>U1PF36_9ACTO</name>
<dbReference type="HOGENOM" id="CLU_2968944_0_0_11"/>
<dbReference type="AlphaFoldDB" id="U1PF36"/>
<dbReference type="Proteomes" id="UP000016498">
    <property type="component" value="Unassembled WGS sequence"/>
</dbReference>
<dbReference type="EMBL" id="AWSD01000410">
    <property type="protein sequence ID" value="ERH15200.1"/>
    <property type="molecule type" value="Genomic_DNA"/>
</dbReference>
<feature type="region of interest" description="Disordered" evidence="1">
    <location>
        <begin position="1"/>
        <end position="27"/>
    </location>
</feature>
<evidence type="ECO:0000313" key="3">
    <source>
        <dbReference type="Proteomes" id="UP000016498"/>
    </source>
</evidence>
<evidence type="ECO:0000313" key="2">
    <source>
        <dbReference type="EMBL" id="ERH15200.1"/>
    </source>
</evidence>